<dbReference type="Pfam" id="PF02518">
    <property type="entry name" value="HATPase_c"/>
    <property type="match status" value="1"/>
</dbReference>
<evidence type="ECO:0000256" key="1">
    <source>
        <dbReference type="ARBA" id="ARBA00000085"/>
    </source>
</evidence>
<evidence type="ECO:0000256" key="3">
    <source>
        <dbReference type="ARBA" id="ARBA00012438"/>
    </source>
</evidence>
<dbReference type="InterPro" id="IPR003661">
    <property type="entry name" value="HisK_dim/P_dom"/>
</dbReference>
<evidence type="ECO:0000259" key="12">
    <source>
        <dbReference type="PROSITE" id="PS50109"/>
    </source>
</evidence>
<dbReference type="PANTHER" id="PTHR45436:SF5">
    <property type="entry name" value="SENSOR HISTIDINE KINASE TRCS"/>
    <property type="match status" value="1"/>
</dbReference>
<dbReference type="Gene3D" id="6.10.340.10">
    <property type="match status" value="1"/>
</dbReference>
<dbReference type="SMART" id="SM00387">
    <property type="entry name" value="HATPase_c"/>
    <property type="match status" value="1"/>
</dbReference>
<dbReference type="InterPro" id="IPR036097">
    <property type="entry name" value="HisK_dim/P_sf"/>
</dbReference>
<name>A0A7V2T387_LEUMU</name>
<accession>A0A7V2T387</accession>
<dbReference type="InterPro" id="IPR003660">
    <property type="entry name" value="HAMP_dom"/>
</dbReference>
<dbReference type="SMART" id="SM00388">
    <property type="entry name" value="HisKA"/>
    <property type="match status" value="1"/>
</dbReference>
<evidence type="ECO:0000256" key="5">
    <source>
        <dbReference type="ARBA" id="ARBA00022679"/>
    </source>
</evidence>
<dbReference type="Pfam" id="PF00672">
    <property type="entry name" value="HAMP"/>
    <property type="match status" value="1"/>
</dbReference>
<evidence type="ECO:0000256" key="7">
    <source>
        <dbReference type="ARBA" id="ARBA00022777"/>
    </source>
</evidence>
<evidence type="ECO:0000313" key="14">
    <source>
        <dbReference type="EMBL" id="HFC92733.1"/>
    </source>
</evidence>
<keyword evidence="4" id="KW-0597">Phosphoprotein</keyword>
<dbReference type="Gene3D" id="3.30.565.10">
    <property type="entry name" value="Histidine kinase-like ATPase, C-terminal domain"/>
    <property type="match status" value="1"/>
</dbReference>
<keyword evidence="6 11" id="KW-0812">Transmembrane</keyword>
<dbReference type="InterPro" id="IPR004358">
    <property type="entry name" value="Sig_transdc_His_kin-like_C"/>
</dbReference>
<keyword evidence="8 11" id="KW-1133">Transmembrane helix</keyword>
<organism evidence="14">
    <name type="scientific">Leucothrix mucor</name>
    <dbReference type="NCBI Taxonomy" id="45248"/>
    <lineage>
        <taxon>Bacteria</taxon>
        <taxon>Pseudomonadati</taxon>
        <taxon>Pseudomonadota</taxon>
        <taxon>Gammaproteobacteria</taxon>
        <taxon>Thiotrichales</taxon>
        <taxon>Thiotrichaceae</taxon>
        <taxon>Leucothrix</taxon>
    </lineage>
</organism>
<dbReference type="PROSITE" id="PS50885">
    <property type="entry name" value="HAMP"/>
    <property type="match status" value="1"/>
</dbReference>
<comment type="caution">
    <text evidence="14">The sequence shown here is derived from an EMBL/GenBank/DDBJ whole genome shotgun (WGS) entry which is preliminary data.</text>
</comment>
<evidence type="ECO:0000256" key="10">
    <source>
        <dbReference type="ARBA" id="ARBA00023136"/>
    </source>
</evidence>
<reference evidence="14" key="1">
    <citation type="journal article" date="2020" name="mSystems">
        <title>Genome- and Community-Level Interaction Insights into Carbon Utilization and Element Cycling Functions of Hydrothermarchaeota in Hydrothermal Sediment.</title>
        <authorList>
            <person name="Zhou Z."/>
            <person name="Liu Y."/>
            <person name="Xu W."/>
            <person name="Pan J."/>
            <person name="Luo Z.H."/>
            <person name="Li M."/>
        </authorList>
    </citation>
    <scope>NUCLEOTIDE SEQUENCE [LARGE SCALE GENOMIC DNA]</scope>
    <source>
        <strain evidence="14">HyVt-493</strain>
    </source>
</reference>
<gene>
    <name evidence="14" type="ORF">ENJ51_07960</name>
</gene>
<keyword evidence="5" id="KW-0808">Transferase</keyword>
<proteinExistence type="predicted"/>
<evidence type="ECO:0000256" key="6">
    <source>
        <dbReference type="ARBA" id="ARBA00022692"/>
    </source>
</evidence>
<dbReference type="EMBL" id="DRMS01000297">
    <property type="protein sequence ID" value="HFC92733.1"/>
    <property type="molecule type" value="Genomic_DNA"/>
</dbReference>
<feature type="domain" description="Histidine kinase" evidence="12">
    <location>
        <begin position="324"/>
        <end position="529"/>
    </location>
</feature>
<evidence type="ECO:0000256" key="8">
    <source>
        <dbReference type="ARBA" id="ARBA00022989"/>
    </source>
</evidence>
<dbReference type="EC" id="2.7.13.3" evidence="3"/>
<keyword evidence="7" id="KW-0418">Kinase</keyword>
<dbReference type="Pfam" id="PF00512">
    <property type="entry name" value="HisKA"/>
    <property type="match status" value="1"/>
</dbReference>
<evidence type="ECO:0000256" key="11">
    <source>
        <dbReference type="SAM" id="Phobius"/>
    </source>
</evidence>
<dbReference type="PRINTS" id="PR00344">
    <property type="entry name" value="BCTRLSENSOR"/>
</dbReference>
<comment type="subcellular location">
    <subcellularLocation>
        <location evidence="2">Membrane</location>
    </subcellularLocation>
</comment>
<dbReference type="GO" id="GO:0000155">
    <property type="term" value="F:phosphorelay sensor kinase activity"/>
    <property type="evidence" value="ECO:0007669"/>
    <property type="project" value="InterPro"/>
</dbReference>
<dbReference type="InterPro" id="IPR003594">
    <property type="entry name" value="HATPase_dom"/>
</dbReference>
<dbReference type="GO" id="GO:0016020">
    <property type="term" value="C:membrane"/>
    <property type="evidence" value="ECO:0007669"/>
    <property type="project" value="UniProtKB-SubCell"/>
</dbReference>
<evidence type="ECO:0000256" key="4">
    <source>
        <dbReference type="ARBA" id="ARBA00022553"/>
    </source>
</evidence>
<keyword evidence="9" id="KW-0902">Two-component regulatory system</keyword>
<feature type="transmembrane region" description="Helical" evidence="11">
    <location>
        <begin position="235"/>
        <end position="260"/>
    </location>
</feature>
<dbReference type="InterPro" id="IPR050428">
    <property type="entry name" value="TCS_sensor_his_kinase"/>
</dbReference>
<dbReference type="SUPFAM" id="SSF55874">
    <property type="entry name" value="ATPase domain of HSP90 chaperone/DNA topoisomerase II/histidine kinase"/>
    <property type="match status" value="1"/>
</dbReference>
<dbReference type="InterPro" id="IPR005467">
    <property type="entry name" value="His_kinase_dom"/>
</dbReference>
<evidence type="ECO:0000259" key="13">
    <source>
        <dbReference type="PROSITE" id="PS50885"/>
    </source>
</evidence>
<dbReference type="PANTHER" id="PTHR45436">
    <property type="entry name" value="SENSOR HISTIDINE KINASE YKOH"/>
    <property type="match status" value="1"/>
</dbReference>
<dbReference type="FunFam" id="1.10.287.130:FF:000001">
    <property type="entry name" value="Two-component sensor histidine kinase"/>
    <property type="match status" value="1"/>
</dbReference>
<feature type="domain" description="HAMP" evidence="13">
    <location>
        <begin position="262"/>
        <end position="316"/>
    </location>
</feature>
<dbReference type="CDD" id="cd00082">
    <property type="entry name" value="HisKA"/>
    <property type="match status" value="1"/>
</dbReference>
<dbReference type="CDD" id="cd06225">
    <property type="entry name" value="HAMP"/>
    <property type="match status" value="1"/>
</dbReference>
<dbReference type="Proteomes" id="UP000885750">
    <property type="component" value="Unassembled WGS sequence"/>
</dbReference>
<comment type="catalytic activity">
    <reaction evidence="1">
        <text>ATP + protein L-histidine = ADP + protein N-phospho-L-histidine.</text>
        <dbReference type="EC" id="2.7.13.3"/>
    </reaction>
</comment>
<evidence type="ECO:0000256" key="2">
    <source>
        <dbReference type="ARBA" id="ARBA00004370"/>
    </source>
</evidence>
<protein>
    <recommendedName>
        <fullName evidence="3">histidine kinase</fullName>
        <ecNumber evidence="3">2.7.13.3</ecNumber>
    </recommendedName>
</protein>
<dbReference type="SMART" id="SM00304">
    <property type="entry name" value="HAMP"/>
    <property type="match status" value="1"/>
</dbReference>
<sequence length="529" mass="59166">MNAYNTNKKLYRLRTLLLLVALSILLLPLASVLYFRFYENELVRQTEMELIAQSAVISATYRAFINQQIQPKKSYGIVTESSLSNRRSEHYTPVAASIDLSQQKVLPRRKSAKSVYNPPDNFAINAGVELQQILRDSQQVTLAGMRVLDFHGIVVAGRNERGFSLAHIKEVKQALQGQYSSVIRQRISDQAPPPIASISRGTGIRVFTAFPIMDGDMLYGVVYLSRTPQNILKHLYAVTGRVLIASAIVLSITLLLAFFVSSRIVRPIKQLTDQALKLTKGEIITVSELEKPGTYELSKLSHSFATMSQTLHQRSDYIRQFAAHVSHEFKTPLTAIQGALELLQDHMDDMPSEQRQKFLNNLQDDTQRLEKLVTRLLELAKADAMQASDKSADLVASLQRFKNRYQEKGLLLTISPDTYPAKLAIANDVLETIFTNLFENSLQHHADKVEITISAVENQLKISLHDNGDGISAANTERIFTPFFTTRRNQGGTGLGLDIVASLLKTWKGDIQLQEVDNGAAFLITLLLV</sequence>
<dbReference type="PROSITE" id="PS50109">
    <property type="entry name" value="HIS_KIN"/>
    <property type="match status" value="1"/>
</dbReference>
<keyword evidence="10 11" id="KW-0472">Membrane</keyword>
<evidence type="ECO:0000256" key="9">
    <source>
        <dbReference type="ARBA" id="ARBA00023012"/>
    </source>
</evidence>
<dbReference type="Gene3D" id="1.10.287.130">
    <property type="match status" value="1"/>
</dbReference>
<dbReference type="InterPro" id="IPR036890">
    <property type="entry name" value="HATPase_C_sf"/>
</dbReference>
<dbReference type="AlphaFoldDB" id="A0A7V2T387"/>
<dbReference type="SUPFAM" id="SSF47384">
    <property type="entry name" value="Homodimeric domain of signal transducing histidine kinase"/>
    <property type="match status" value="1"/>
</dbReference>